<evidence type="ECO:0000313" key="1">
    <source>
        <dbReference type="EMBL" id="EOD42805.1"/>
    </source>
</evidence>
<proteinExistence type="predicted"/>
<accession>R1FUM8</accession>
<dbReference type="EMBL" id="APJZ01000001">
    <property type="protein sequence ID" value="EOD42805.1"/>
    <property type="molecule type" value="Genomic_DNA"/>
</dbReference>
<sequence>MKKFERFYIYLLKVRCKIALEYLMGLKMEINTFYNTNYKISIKIPSISNSIRY</sequence>
<protein>
    <submittedName>
        <fullName evidence="1">Uncharacterized protein</fullName>
    </submittedName>
</protein>
<dbReference type="Proteomes" id="UP000053279">
    <property type="component" value="Unassembled WGS sequence"/>
</dbReference>
<name>R1FUM8_NANST</name>
<keyword evidence="2" id="KW-1185">Reference proteome</keyword>
<reference evidence="1 2" key="1">
    <citation type="submission" date="2013-02" db="EMBL/GenBank/DDBJ databases">
        <title>Insights into archaeal evolution and symbiosis from the genomes of a Nanoarchaeon and its crenarchaeal host from Yellowstone National Park.</title>
        <authorList>
            <person name="Podar M."/>
            <person name="Makarova K.S."/>
            <person name="Graham D.E."/>
            <person name="Wolf Y.I."/>
            <person name="Koonin E.V."/>
            <person name="Reysenbach A.-L."/>
        </authorList>
    </citation>
    <scope>NUCLEOTIDE SEQUENCE [LARGE SCALE GENOMIC DNA]</scope>
</reference>
<gene>
    <name evidence="1" type="ORF">Nst1_144</name>
</gene>
<comment type="caution">
    <text evidence="1">The sequence shown here is derived from an EMBL/GenBank/DDBJ whole genome shotgun (WGS) entry which is preliminary data.</text>
</comment>
<organism evidence="1 2">
    <name type="scientific">Nanobsidianus stetteri</name>
    <dbReference type="NCBI Taxonomy" id="1294122"/>
    <lineage>
        <taxon>Archaea</taxon>
        <taxon>Nanobdellota</taxon>
        <taxon>Candidatus Nanoarchaeia</taxon>
        <taxon>Nanoarchaeales</taxon>
        <taxon>Nanopusillaceae</taxon>
        <taxon>Candidatus Nanobsidianus</taxon>
    </lineage>
</organism>
<evidence type="ECO:0000313" key="2">
    <source>
        <dbReference type="Proteomes" id="UP000053279"/>
    </source>
</evidence>
<dbReference type="AlphaFoldDB" id="R1FUM8"/>